<sequence>MADKRRQPVAQGGFWNSQPTSYSQETQQLLKQMMKESKLTNFQQRELSNKVRSGETLPVTCNPTSSAKPRQPKAKPPPQKVVNPRSAGGGIRLKETIESTGAYERPDYQPAHIKPVTEKDKERLANIMAYGEDVQPPSVENIVRRMDPSPEPEIDRFQELQDEIEERKRFLDDMDAIGQGHKYRAIISTEISQKIREMELIDQKKTKQLKGLLQLQKEDPAS</sequence>
<evidence type="ECO:0000313" key="2">
    <source>
        <dbReference type="Proteomes" id="UP000085678"/>
    </source>
</evidence>
<protein>
    <submittedName>
        <fullName evidence="3">UPF0193 protein EVG1</fullName>
    </submittedName>
</protein>
<name>A0A1S3I5D2_LINAN</name>
<keyword evidence="2" id="KW-1185">Reference proteome</keyword>
<dbReference type="STRING" id="7574.A0A1S3I5D2"/>
<dbReference type="Proteomes" id="UP000085678">
    <property type="component" value="Unplaced"/>
</dbReference>
<dbReference type="Pfam" id="PF05250">
    <property type="entry name" value="UPF0193"/>
    <property type="match status" value="1"/>
</dbReference>
<dbReference type="RefSeq" id="XP_013393041.1">
    <property type="nucleotide sequence ID" value="XM_013537587.1"/>
</dbReference>
<feature type="region of interest" description="Disordered" evidence="1">
    <location>
        <begin position="1"/>
        <end position="111"/>
    </location>
</feature>
<dbReference type="PANTHER" id="PTHR28348">
    <property type="entry name" value="UPF0193 PROTEIN EVG1"/>
    <property type="match status" value="1"/>
</dbReference>
<organism evidence="2 3">
    <name type="scientific">Lingula anatina</name>
    <name type="common">Brachiopod</name>
    <name type="synonym">Lingula unguis</name>
    <dbReference type="NCBI Taxonomy" id="7574"/>
    <lineage>
        <taxon>Eukaryota</taxon>
        <taxon>Metazoa</taxon>
        <taxon>Spiralia</taxon>
        <taxon>Lophotrochozoa</taxon>
        <taxon>Brachiopoda</taxon>
        <taxon>Linguliformea</taxon>
        <taxon>Lingulata</taxon>
        <taxon>Lingulida</taxon>
        <taxon>Linguloidea</taxon>
        <taxon>Lingulidae</taxon>
        <taxon>Lingula</taxon>
    </lineage>
</organism>
<proteinExistence type="predicted"/>
<dbReference type="InterPro" id="IPR007914">
    <property type="entry name" value="UPF0193"/>
</dbReference>
<gene>
    <name evidence="3" type="primary">LOC106160827</name>
</gene>
<dbReference type="FunCoup" id="A0A1S3I5D2">
    <property type="interactions" value="2"/>
</dbReference>
<dbReference type="GeneID" id="106160827"/>
<evidence type="ECO:0000256" key="1">
    <source>
        <dbReference type="SAM" id="MobiDB-lite"/>
    </source>
</evidence>
<dbReference type="OMA" id="MMAYGKD"/>
<dbReference type="KEGG" id="lak:106160827"/>
<accession>A0A1S3I5D2</accession>
<evidence type="ECO:0000313" key="3">
    <source>
        <dbReference type="RefSeq" id="XP_013393041.1"/>
    </source>
</evidence>
<dbReference type="OrthoDB" id="189770at2759"/>
<dbReference type="InParanoid" id="A0A1S3I5D2"/>
<reference evidence="3" key="1">
    <citation type="submission" date="2025-08" db="UniProtKB">
        <authorList>
            <consortium name="RefSeq"/>
        </authorList>
    </citation>
    <scope>IDENTIFICATION</scope>
    <source>
        <tissue evidence="3">Gonads</tissue>
    </source>
</reference>
<feature type="compositionally biased region" description="Polar residues" evidence="1">
    <location>
        <begin position="14"/>
        <end position="30"/>
    </location>
</feature>
<dbReference type="PANTHER" id="PTHR28348:SF1">
    <property type="entry name" value="UPF0193 PROTEIN EVG1"/>
    <property type="match status" value="1"/>
</dbReference>
<dbReference type="AlphaFoldDB" id="A0A1S3I5D2"/>